<organism evidence="1 2">
    <name type="scientific">Entomophthora muscae</name>
    <dbReference type="NCBI Taxonomy" id="34485"/>
    <lineage>
        <taxon>Eukaryota</taxon>
        <taxon>Fungi</taxon>
        <taxon>Fungi incertae sedis</taxon>
        <taxon>Zoopagomycota</taxon>
        <taxon>Entomophthoromycotina</taxon>
        <taxon>Entomophthoromycetes</taxon>
        <taxon>Entomophthorales</taxon>
        <taxon>Entomophthoraceae</taxon>
        <taxon>Entomophthora</taxon>
    </lineage>
</organism>
<dbReference type="EMBL" id="QTSX02005794">
    <property type="protein sequence ID" value="KAJ9057446.1"/>
    <property type="molecule type" value="Genomic_DNA"/>
</dbReference>
<keyword evidence="2" id="KW-1185">Reference proteome</keyword>
<accession>A0ACC2S581</accession>
<proteinExistence type="predicted"/>
<gene>
    <name evidence="1" type="ORF">DSO57_1022618</name>
</gene>
<name>A0ACC2S581_9FUNG</name>
<dbReference type="Proteomes" id="UP001165960">
    <property type="component" value="Unassembled WGS sequence"/>
</dbReference>
<reference evidence="1" key="1">
    <citation type="submission" date="2022-04" db="EMBL/GenBank/DDBJ databases">
        <title>Genome of the entomopathogenic fungus Entomophthora muscae.</title>
        <authorList>
            <person name="Elya C."/>
            <person name="Lovett B.R."/>
            <person name="Lee E."/>
            <person name="Macias A.M."/>
            <person name="Hajek A.E."/>
            <person name="De Bivort B.L."/>
            <person name="Kasson M.T."/>
            <person name="De Fine Licht H.H."/>
            <person name="Stajich J.E."/>
        </authorList>
    </citation>
    <scope>NUCLEOTIDE SEQUENCE</scope>
    <source>
        <strain evidence="1">Berkeley</strain>
    </source>
</reference>
<sequence length="120" mass="13376">MKFTLLVSIVVAAPYSTKPVEGKHSVVVNLKPFEKILYAGNIKLLNAERLNYNSIIKDSHVDSKDMVISKGEEIRKATQEKLEAKAKKLQEVKEGPSAGPEALSVPVRSRRCHLLNRPIQ</sequence>
<protein>
    <submittedName>
        <fullName evidence="1">Uncharacterized protein</fullName>
    </submittedName>
</protein>
<evidence type="ECO:0000313" key="1">
    <source>
        <dbReference type="EMBL" id="KAJ9057446.1"/>
    </source>
</evidence>
<comment type="caution">
    <text evidence="1">The sequence shown here is derived from an EMBL/GenBank/DDBJ whole genome shotgun (WGS) entry which is preliminary data.</text>
</comment>
<evidence type="ECO:0000313" key="2">
    <source>
        <dbReference type="Proteomes" id="UP001165960"/>
    </source>
</evidence>